<dbReference type="EMBL" id="BARS01003549">
    <property type="protein sequence ID" value="GAF84115.1"/>
    <property type="molecule type" value="Genomic_DNA"/>
</dbReference>
<evidence type="ECO:0000313" key="1">
    <source>
        <dbReference type="EMBL" id="GAF84115.1"/>
    </source>
</evidence>
<reference evidence="1" key="1">
    <citation type="journal article" date="2014" name="Front. Microbiol.">
        <title>High frequency of phylogenetically diverse reductive dehalogenase-homologous genes in deep subseafloor sedimentary metagenomes.</title>
        <authorList>
            <person name="Kawai M."/>
            <person name="Futagami T."/>
            <person name="Toyoda A."/>
            <person name="Takaki Y."/>
            <person name="Nishi S."/>
            <person name="Hori S."/>
            <person name="Arai W."/>
            <person name="Tsubouchi T."/>
            <person name="Morono Y."/>
            <person name="Uchiyama I."/>
            <person name="Ito T."/>
            <person name="Fujiyama A."/>
            <person name="Inagaki F."/>
            <person name="Takami H."/>
        </authorList>
    </citation>
    <scope>NUCLEOTIDE SEQUENCE</scope>
    <source>
        <strain evidence="1">Expedition CK06-06</strain>
    </source>
</reference>
<sequence length="277" mass="30451">MRIQRIVTLLLAGVCAAMVEPGCFSNRQTKAEEEALARWEGVRTGMALQLAQQQFHNGQLDRARQTLLGAIETQSNDARLYLLLAKVMFELQDLPTAQAHLKQAGHLAPDLAEVDYLQGVFAQSTSQWAQAHQAYLAAYQKDPSSQSYLCALAEAKLALGQHQQAAELLSSRFEDFPSSAHLHIAAASSFLAVEDFDRAEQLYQQAIDINPSNAEAQEGLANTFYLAGKYSQASELLAKLIRKEPAEHPGLQRRLADCYLAAGQYSLAIRAYQACLA</sequence>
<feature type="non-terminal residue" evidence="1">
    <location>
        <position position="277"/>
    </location>
</feature>
<dbReference type="PROSITE" id="PS50005">
    <property type="entry name" value="TPR"/>
    <property type="match status" value="2"/>
</dbReference>
<dbReference type="Pfam" id="PF13174">
    <property type="entry name" value="TPR_6"/>
    <property type="match status" value="1"/>
</dbReference>
<dbReference type="PANTHER" id="PTHR12558">
    <property type="entry name" value="CELL DIVISION CYCLE 16,23,27"/>
    <property type="match status" value="1"/>
</dbReference>
<dbReference type="Gene3D" id="1.25.40.10">
    <property type="entry name" value="Tetratricopeptide repeat domain"/>
    <property type="match status" value="1"/>
</dbReference>
<comment type="caution">
    <text evidence="1">The sequence shown here is derived from an EMBL/GenBank/DDBJ whole genome shotgun (WGS) entry which is preliminary data.</text>
</comment>
<dbReference type="InterPro" id="IPR011990">
    <property type="entry name" value="TPR-like_helical_dom_sf"/>
</dbReference>
<dbReference type="Pfam" id="PF14559">
    <property type="entry name" value="TPR_19"/>
    <property type="match status" value="1"/>
</dbReference>
<dbReference type="SMART" id="SM00028">
    <property type="entry name" value="TPR"/>
    <property type="match status" value="5"/>
</dbReference>
<organism evidence="1">
    <name type="scientific">marine sediment metagenome</name>
    <dbReference type="NCBI Taxonomy" id="412755"/>
    <lineage>
        <taxon>unclassified sequences</taxon>
        <taxon>metagenomes</taxon>
        <taxon>ecological metagenomes</taxon>
    </lineage>
</organism>
<dbReference type="AlphaFoldDB" id="X0U6I5"/>
<proteinExistence type="predicted"/>
<gene>
    <name evidence="1" type="ORF">S01H1_06884</name>
</gene>
<dbReference type="SUPFAM" id="SSF48452">
    <property type="entry name" value="TPR-like"/>
    <property type="match status" value="2"/>
</dbReference>
<dbReference type="InterPro" id="IPR019734">
    <property type="entry name" value="TPR_rpt"/>
</dbReference>
<dbReference type="PANTHER" id="PTHR12558:SF13">
    <property type="entry name" value="CELL DIVISION CYCLE PROTEIN 27 HOMOLOG"/>
    <property type="match status" value="1"/>
</dbReference>
<name>X0U6I5_9ZZZZ</name>
<protein>
    <submittedName>
        <fullName evidence="1">Uncharacterized protein</fullName>
    </submittedName>
</protein>
<accession>X0U6I5</accession>